<evidence type="ECO:0000256" key="4">
    <source>
        <dbReference type="ARBA" id="ARBA00023002"/>
    </source>
</evidence>
<evidence type="ECO:0000259" key="8">
    <source>
        <dbReference type="Pfam" id="PF01855"/>
    </source>
</evidence>
<sequence>MSAKTDDKMAATGRPAQVTDFRSGNEMSSLAASHINFHIMGYYPITPSTEVAEYLDEMGANGEHDVKLVPGDGEHGAAGICYGASTAGGRVFNATSANGLLYSLEQMPVQAGTRYPMVLNLVCRSVSGPLDIRGDHSDLIATMDVGWIILCAKDPQAVYDMTVLAVKIGEVDDVRLPVVVADDGFFTSHQKRRVNYFEDRLTVQDFIGPVKEINSSVKPGEPITIGPYMNDPDQINNKKQLSMAMAAAEGVIPRIFEEYEKISGRKYNVLETYKMEDAEEAIFIVNSAADIVLEVVDKLRAEGKKVGAMYPTVIRPFPSELVRKACKNLKALVVAERADSYGANGGRLYHEIKSALQDDRENRTLVMSRIYGLGGKDFFTDDAIDLFKVSEEAAVKGAIDVPYDYIGISPGDPDWKPVKGTPVLKEEDLKPGILKVSLNEKTGMVDVKGVKQRDLTAMPQRIVPGHGACPGCGIFPSIGTFLKGIEGFVVMLWHTGCGMVVTTGYPNSSFAITYIHNLFQNGAATMAGVVEMYKEKQKRGEIPKEQEITFIMVTGDGGLDIGLGPALGTAFRNNNLIILEYDNQGYMNTGNQMSFTTPIGHATSTSNIGSVGRGKTFGHKDSAQLFAAAHIPYVFTGSETQYKDLIRKAAKAQWYSRKEGMVFGKLFSDCPLNWRHPDNNGQEVVQAGIDCNFFPLYEVEKGITTLNYDPEAKGKKIPVTDWLKLTGKTKHMLKDDYKEIVAGFQKEVDRRFARIKAMSECPDL</sequence>
<feature type="domain" description="Pyruvate flavodoxin/ferredoxin oxidoreductase pyrimidine binding" evidence="8">
    <location>
        <begin position="32"/>
        <end position="254"/>
    </location>
</feature>
<feature type="domain" description="Pyruvate:ferredoxin oxidoreductase core" evidence="10">
    <location>
        <begin position="278"/>
        <end position="381"/>
    </location>
</feature>
<dbReference type="GO" id="GO:0030976">
    <property type="term" value="F:thiamine pyrophosphate binding"/>
    <property type="evidence" value="ECO:0007669"/>
    <property type="project" value="InterPro"/>
</dbReference>
<keyword evidence="11" id="KW-0670">Pyruvate</keyword>
<evidence type="ECO:0000256" key="5">
    <source>
        <dbReference type="ARBA" id="ARBA00023004"/>
    </source>
</evidence>
<dbReference type="AlphaFoldDB" id="A0A3B1CJ92"/>
<accession>A0A3B1CJ92</accession>
<evidence type="ECO:0000259" key="9">
    <source>
        <dbReference type="Pfam" id="PF02775"/>
    </source>
</evidence>
<evidence type="ECO:0000256" key="1">
    <source>
        <dbReference type="ARBA" id="ARBA00022448"/>
    </source>
</evidence>
<feature type="domain" description="Thiamine pyrophosphate enzyme TPP-binding" evidence="9">
    <location>
        <begin position="545"/>
        <end position="651"/>
    </location>
</feature>
<dbReference type="GO" id="GO:0006979">
    <property type="term" value="P:response to oxidative stress"/>
    <property type="evidence" value="ECO:0007669"/>
    <property type="project" value="TreeGrafter"/>
</dbReference>
<evidence type="ECO:0000259" key="10">
    <source>
        <dbReference type="Pfam" id="PF17147"/>
    </source>
</evidence>
<dbReference type="SUPFAM" id="SSF52518">
    <property type="entry name" value="Thiamin diphosphate-binding fold (THDP-binding)"/>
    <property type="match status" value="2"/>
</dbReference>
<protein>
    <submittedName>
        <fullName evidence="11">Pyruvate:ferredoxin oxidoreductase, alpha subunit / Pyruvate:ferredoxin oxidoreductase, beta subunit</fullName>
        <ecNumber evidence="11">1.2.7.1</ecNumber>
    </submittedName>
</protein>
<dbReference type="Pfam" id="PF17147">
    <property type="entry name" value="PFOR_II"/>
    <property type="match status" value="1"/>
</dbReference>
<dbReference type="PANTHER" id="PTHR32154:SF0">
    <property type="entry name" value="PYRUVATE-FLAVODOXIN OXIDOREDUCTASE-RELATED"/>
    <property type="match status" value="1"/>
</dbReference>
<dbReference type="Gene3D" id="3.40.50.920">
    <property type="match status" value="1"/>
</dbReference>
<keyword evidence="6" id="KW-0411">Iron-sulfur</keyword>
<dbReference type="EC" id="1.2.7.1" evidence="11"/>
<dbReference type="Gene3D" id="3.40.50.970">
    <property type="match status" value="3"/>
</dbReference>
<dbReference type="InterPro" id="IPR033412">
    <property type="entry name" value="PFOR_II"/>
</dbReference>
<dbReference type="Pfam" id="PF01855">
    <property type="entry name" value="POR_N"/>
    <property type="match status" value="1"/>
</dbReference>
<organism evidence="11">
    <name type="scientific">hydrothermal vent metagenome</name>
    <dbReference type="NCBI Taxonomy" id="652676"/>
    <lineage>
        <taxon>unclassified sequences</taxon>
        <taxon>metagenomes</taxon>
        <taxon>ecological metagenomes</taxon>
    </lineage>
</organism>
<feature type="region of interest" description="Disordered" evidence="7">
    <location>
        <begin position="1"/>
        <end position="20"/>
    </location>
</feature>
<dbReference type="CDD" id="cd07034">
    <property type="entry name" value="TPP_PYR_PFOR_IOR-alpha_like"/>
    <property type="match status" value="1"/>
</dbReference>
<dbReference type="SUPFAM" id="SSF52922">
    <property type="entry name" value="TK C-terminal domain-like"/>
    <property type="match status" value="1"/>
</dbReference>
<dbReference type="InterPro" id="IPR050722">
    <property type="entry name" value="Pyruvate:ferred/Flavod_OxRd"/>
</dbReference>
<dbReference type="EMBL" id="UOGE01000078">
    <property type="protein sequence ID" value="VAX22710.1"/>
    <property type="molecule type" value="Genomic_DNA"/>
</dbReference>
<dbReference type="PANTHER" id="PTHR32154">
    <property type="entry name" value="PYRUVATE-FLAVODOXIN OXIDOREDUCTASE-RELATED"/>
    <property type="match status" value="1"/>
</dbReference>
<reference evidence="11" key="1">
    <citation type="submission" date="2018-06" db="EMBL/GenBank/DDBJ databases">
        <authorList>
            <person name="Zhirakovskaya E."/>
        </authorList>
    </citation>
    <scope>NUCLEOTIDE SEQUENCE</scope>
</reference>
<keyword evidence="2" id="KW-0479">Metal-binding</keyword>
<name>A0A3B1CJ92_9ZZZZ</name>
<proteinExistence type="predicted"/>
<dbReference type="GO" id="GO:0051539">
    <property type="term" value="F:4 iron, 4 sulfur cluster binding"/>
    <property type="evidence" value="ECO:0007669"/>
    <property type="project" value="UniProtKB-KW"/>
</dbReference>
<keyword evidence="4 11" id="KW-0560">Oxidoreductase</keyword>
<dbReference type="InterPro" id="IPR029061">
    <property type="entry name" value="THDP-binding"/>
</dbReference>
<keyword evidence="1" id="KW-0813">Transport</keyword>
<evidence type="ECO:0000313" key="11">
    <source>
        <dbReference type="EMBL" id="VAX22710.1"/>
    </source>
</evidence>
<dbReference type="InterPro" id="IPR009014">
    <property type="entry name" value="Transketo_C/PFOR_II"/>
</dbReference>
<dbReference type="GO" id="GO:0019164">
    <property type="term" value="F:pyruvate synthase activity"/>
    <property type="evidence" value="ECO:0007669"/>
    <property type="project" value="UniProtKB-EC"/>
</dbReference>
<dbReference type="FunFam" id="3.40.50.970:FF:000012">
    <property type="entry name" value="Pyruvate:ferredoxin (Flavodoxin) oxidoreductase"/>
    <property type="match status" value="1"/>
</dbReference>
<dbReference type="InterPro" id="IPR011766">
    <property type="entry name" value="TPP_enzyme_TPP-bd"/>
</dbReference>
<evidence type="ECO:0000256" key="3">
    <source>
        <dbReference type="ARBA" id="ARBA00022982"/>
    </source>
</evidence>
<keyword evidence="2" id="KW-0004">4Fe-4S</keyword>
<keyword evidence="5" id="KW-0408">Iron</keyword>
<dbReference type="InterPro" id="IPR002880">
    <property type="entry name" value="Pyrv_Fd/Flavodoxin_OxRdtase_N"/>
</dbReference>
<dbReference type="Pfam" id="PF02775">
    <property type="entry name" value="TPP_enzyme_C"/>
    <property type="match status" value="1"/>
</dbReference>
<evidence type="ECO:0000256" key="7">
    <source>
        <dbReference type="SAM" id="MobiDB-lite"/>
    </source>
</evidence>
<gene>
    <name evidence="11" type="ORF">MNBD_NITROSPINAE02-1902</name>
</gene>
<keyword evidence="3" id="KW-0249">Electron transport</keyword>
<evidence type="ECO:0000256" key="2">
    <source>
        <dbReference type="ARBA" id="ARBA00022485"/>
    </source>
</evidence>
<evidence type="ECO:0000256" key="6">
    <source>
        <dbReference type="ARBA" id="ARBA00023014"/>
    </source>
</evidence>